<sequence>LGSKHFEDTLEPFDSVFKSIAAKDPHRLNLDISAAIDSAETCKDDFEDVHIKLDPQILMKINAI</sequence>
<gene>
    <name evidence="2" type="ORF">BRAA02T06371Z</name>
    <name evidence="1" type="ORF">BRAPAZ1V2_A02P18070.2</name>
</gene>
<reference evidence="2" key="1">
    <citation type="submission" date="2018-11" db="EMBL/GenBank/DDBJ databases">
        <authorList>
            <consortium name="Genoscope - CEA"/>
            <person name="William W."/>
        </authorList>
    </citation>
    <scope>NUCLEOTIDE SEQUENCE</scope>
</reference>
<accession>A0A3P6ATV1</accession>
<proteinExistence type="predicted"/>
<dbReference type="EMBL" id="LS974618">
    <property type="protein sequence ID" value="CAG7892855.1"/>
    <property type="molecule type" value="Genomic_DNA"/>
</dbReference>
<dbReference type="InterPro" id="IPR035513">
    <property type="entry name" value="Invertase/methylesterase_inhib"/>
</dbReference>
<name>A0A3P6ATV1_BRACM</name>
<evidence type="ECO:0000313" key="2">
    <source>
        <dbReference type="EMBL" id="VDC87541.1"/>
    </source>
</evidence>
<evidence type="ECO:0008006" key="3">
    <source>
        <dbReference type="Google" id="ProtNLM"/>
    </source>
</evidence>
<dbReference type="AlphaFoldDB" id="A0A3P6ATV1"/>
<dbReference type="Proteomes" id="UP000694005">
    <property type="component" value="Chromosome A02"/>
</dbReference>
<dbReference type="Gramene" id="A02p18070.2_BraZ1">
    <property type="protein sequence ID" value="A02p18070.2_BraZ1.CDS.1"/>
    <property type="gene ID" value="A02g18070.2_BraZ1"/>
</dbReference>
<organism evidence="2">
    <name type="scientific">Brassica campestris</name>
    <name type="common">Field mustard</name>
    <dbReference type="NCBI Taxonomy" id="3711"/>
    <lineage>
        <taxon>Eukaryota</taxon>
        <taxon>Viridiplantae</taxon>
        <taxon>Streptophyta</taxon>
        <taxon>Embryophyta</taxon>
        <taxon>Tracheophyta</taxon>
        <taxon>Spermatophyta</taxon>
        <taxon>Magnoliopsida</taxon>
        <taxon>eudicotyledons</taxon>
        <taxon>Gunneridae</taxon>
        <taxon>Pentapetalae</taxon>
        <taxon>rosids</taxon>
        <taxon>malvids</taxon>
        <taxon>Brassicales</taxon>
        <taxon>Brassicaceae</taxon>
        <taxon>Brassiceae</taxon>
        <taxon>Brassica</taxon>
    </lineage>
</organism>
<dbReference type="EMBL" id="LR031573">
    <property type="protein sequence ID" value="VDC87541.1"/>
    <property type="molecule type" value="Genomic_DNA"/>
</dbReference>
<evidence type="ECO:0000313" key="1">
    <source>
        <dbReference type="EMBL" id="CAG7892855.1"/>
    </source>
</evidence>
<dbReference type="Gene3D" id="1.20.140.40">
    <property type="entry name" value="Invertase/pectin methylesterase inhibitor family protein"/>
    <property type="match status" value="1"/>
</dbReference>
<protein>
    <recommendedName>
        <fullName evidence="3">Pectinesterase inhibitor domain-containing protein</fullName>
    </recommendedName>
</protein>
<feature type="non-terminal residue" evidence="2">
    <location>
        <position position="1"/>
    </location>
</feature>
<dbReference type="SUPFAM" id="SSF101148">
    <property type="entry name" value="Plant invertase/pectin methylesterase inhibitor"/>
    <property type="match status" value="1"/>
</dbReference>